<proteinExistence type="predicted"/>
<name>A0AAI9ZCA0_9PEZI</name>
<reference evidence="1" key="1">
    <citation type="submission" date="2021-06" db="EMBL/GenBank/DDBJ databases">
        <title>Comparative genomics, transcriptomics and evolutionary studies reveal genomic signatures of adaptation to plant cell wall in hemibiotrophic fungi.</title>
        <authorList>
            <consortium name="DOE Joint Genome Institute"/>
            <person name="Baroncelli R."/>
            <person name="Diaz J.F."/>
            <person name="Benocci T."/>
            <person name="Peng M."/>
            <person name="Battaglia E."/>
            <person name="Haridas S."/>
            <person name="Andreopoulos W."/>
            <person name="Labutti K."/>
            <person name="Pangilinan J."/>
            <person name="Floch G.L."/>
            <person name="Makela M.R."/>
            <person name="Henrissat B."/>
            <person name="Grigoriev I.V."/>
            <person name="Crouch J.A."/>
            <person name="De Vries R.P."/>
            <person name="Sukno S.A."/>
            <person name="Thon M.R."/>
        </authorList>
    </citation>
    <scope>NUCLEOTIDE SEQUENCE</scope>
    <source>
        <strain evidence="1">CBS 102054</strain>
    </source>
</reference>
<protein>
    <submittedName>
        <fullName evidence="1">Uncharacterized protein</fullName>
    </submittedName>
</protein>
<organism evidence="1 2">
    <name type="scientific">Colletotrichum phormii</name>
    <dbReference type="NCBI Taxonomy" id="359342"/>
    <lineage>
        <taxon>Eukaryota</taxon>
        <taxon>Fungi</taxon>
        <taxon>Dikarya</taxon>
        <taxon>Ascomycota</taxon>
        <taxon>Pezizomycotina</taxon>
        <taxon>Sordariomycetes</taxon>
        <taxon>Hypocreomycetidae</taxon>
        <taxon>Glomerellales</taxon>
        <taxon>Glomerellaceae</taxon>
        <taxon>Colletotrichum</taxon>
        <taxon>Colletotrichum acutatum species complex</taxon>
    </lineage>
</organism>
<evidence type="ECO:0000313" key="2">
    <source>
        <dbReference type="Proteomes" id="UP001243989"/>
    </source>
</evidence>
<evidence type="ECO:0000313" key="1">
    <source>
        <dbReference type="EMBL" id="KAK1621863.1"/>
    </source>
</evidence>
<gene>
    <name evidence="1" type="ORF">BDP81DRAFT_442671</name>
</gene>
<keyword evidence="2" id="KW-1185">Reference proteome</keyword>
<dbReference type="AlphaFoldDB" id="A0AAI9ZCA0"/>
<accession>A0AAI9ZCA0</accession>
<dbReference type="RefSeq" id="XP_060437858.1">
    <property type="nucleotide sequence ID" value="XM_060591685.1"/>
</dbReference>
<dbReference type="Proteomes" id="UP001243989">
    <property type="component" value="Unassembled WGS sequence"/>
</dbReference>
<dbReference type="EMBL" id="JAHMHQ010000042">
    <property type="protein sequence ID" value="KAK1621863.1"/>
    <property type="molecule type" value="Genomic_DNA"/>
</dbReference>
<comment type="caution">
    <text evidence="1">The sequence shown here is derived from an EMBL/GenBank/DDBJ whole genome shotgun (WGS) entry which is preliminary data.</text>
</comment>
<sequence length="81" mass="8842">MSQMEAEGDSLRATPRINDRHQASIELDNIIIQIRQLLSFGNFSLPPPVEELNAGAFAGPIILIDASKLSCDVFLIDADAF</sequence>
<dbReference type="GeneID" id="85476547"/>